<reference evidence="9 10" key="1">
    <citation type="submission" date="2016-10" db="EMBL/GenBank/DDBJ databases">
        <authorList>
            <person name="de Groot N.N."/>
        </authorList>
    </citation>
    <scope>NUCLEOTIDE SEQUENCE [LARGE SCALE GENOMIC DNA]</scope>
    <source>
        <strain evidence="9 10">WG14</strain>
    </source>
</reference>
<evidence type="ECO:0000313" key="9">
    <source>
        <dbReference type="EMBL" id="SDB96488.1"/>
    </source>
</evidence>
<keyword evidence="10" id="KW-1185">Reference proteome</keyword>
<dbReference type="AlphaFoldDB" id="A0A1G6HQQ8"/>
<gene>
    <name evidence="9" type="ORF">SAMN04488588_0063</name>
</gene>
<dbReference type="STRING" id="28234.SAMN04488588_0063"/>
<protein>
    <recommendedName>
        <fullName evidence="5">Protein-arginine rhamnosyltransferase</fullName>
    </recommendedName>
    <alternativeName>
        <fullName evidence="6">EF-P arginine rhamnosyltransferase</fullName>
    </alternativeName>
</protein>
<comment type="function">
    <text evidence="3">Protein-arginine rhamnosyltransferase that catalyzes the transfer of a single rhamnose to elongation factor P (EF-P) on 'Lys-32', a modification required for EF-P-dependent rescue of polyproline stalled ribosomes.</text>
</comment>
<name>A0A1G6HQQ8_9BACT</name>
<comment type="catalytic activity">
    <reaction evidence="7">
        <text>dTDP-beta-L-rhamnose + L-arginyl-[protein] = N(omega)-(alpha-L-rhamnosyl)-L-arginyl-[protein] + dTDP + H(+)</text>
        <dbReference type="Rhea" id="RHEA:66692"/>
        <dbReference type="Rhea" id="RHEA-COMP:10532"/>
        <dbReference type="Rhea" id="RHEA-COMP:17096"/>
        <dbReference type="ChEBI" id="CHEBI:15378"/>
        <dbReference type="ChEBI" id="CHEBI:29965"/>
        <dbReference type="ChEBI" id="CHEBI:57510"/>
        <dbReference type="ChEBI" id="CHEBI:58369"/>
        <dbReference type="ChEBI" id="CHEBI:167445"/>
    </reaction>
    <physiologicalReaction direction="left-to-right" evidence="7">
        <dbReference type="Rhea" id="RHEA:66693"/>
    </physiologicalReaction>
</comment>
<dbReference type="InterPro" id="IPR016633">
    <property type="entry name" value="EarP"/>
</dbReference>
<dbReference type="EMBL" id="FMYV01000001">
    <property type="protein sequence ID" value="SDB96488.1"/>
    <property type="molecule type" value="Genomic_DNA"/>
</dbReference>
<organism evidence="9 10">
    <name type="scientific">Geotoga petraea</name>
    <dbReference type="NCBI Taxonomy" id="28234"/>
    <lineage>
        <taxon>Bacteria</taxon>
        <taxon>Thermotogati</taxon>
        <taxon>Thermotogota</taxon>
        <taxon>Thermotogae</taxon>
        <taxon>Petrotogales</taxon>
        <taxon>Petrotogaceae</taxon>
        <taxon>Geotoga</taxon>
    </lineage>
</organism>
<evidence type="ECO:0000256" key="2">
    <source>
        <dbReference type="ARBA" id="ARBA00022679"/>
    </source>
</evidence>
<keyword evidence="1" id="KW-0328">Glycosyltransferase</keyword>
<dbReference type="Proteomes" id="UP000199322">
    <property type="component" value="Unassembled WGS sequence"/>
</dbReference>
<evidence type="ECO:0000256" key="8">
    <source>
        <dbReference type="SAM" id="Coils"/>
    </source>
</evidence>
<evidence type="ECO:0000256" key="5">
    <source>
        <dbReference type="ARBA" id="ARBA00024416"/>
    </source>
</evidence>
<evidence type="ECO:0000256" key="4">
    <source>
        <dbReference type="ARBA" id="ARBA00024346"/>
    </source>
</evidence>
<evidence type="ECO:0000313" key="10">
    <source>
        <dbReference type="Proteomes" id="UP000199322"/>
    </source>
</evidence>
<dbReference type="Pfam" id="PF10093">
    <property type="entry name" value="EarP"/>
    <property type="match status" value="2"/>
</dbReference>
<dbReference type="RefSeq" id="WP_091401734.1">
    <property type="nucleotide sequence ID" value="NZ_FMYV01000001.1"/>
</dbReference>
<keyword evidence="2" id="KW-0808">Transferase</keyword>
<evidence type="ECO:0000256" key="6">
    <source>
        <dbReference type="ARBA" id="ARBA00030025"/>
    </source>
</evidence>
<dbReference type="GO" id="GO:0106361">
    <property type="term" value="F:protein-arginine rhamnosyltransferase activity"/>
    <property type="evidence" value="ECO:0007669"/>
    <property type="project" value="InterPro"/>
</dbReference>
<accession>A0A1G6HQQ8</accession>
<keyword evidence="8" id="KW-0175">Coiled coil</keyword>
<evidence type="ECO:0000256" key="3">
    <source>
        <dbReference type="ARBA" id="ARBA00024303"/>
    </source>
</evidence>
<sequence>MKLGIFSTIIDNFGDAGFTIRLAKAMTKIITPKDITIYTDYVDLFYKMVPDTEINIKNFKDYNDKNDIIFFMFQHIPDQNTLNKINKSSKKALIIDYFTTEKWADEANDKMSFVNGLKISVEYIVPGLSDNSAGILNFPLTSTTKKTKNNVYLYSPEKVLKILKLGTIWGYKKETNLKKMPFLPQKEFDSYLLGAKYNWIRGEDSFQLALNSGIPFFWEAYKQKDNIHHTKVKAFIEFISPFFKNESLKQKYIKMTNYLNDIEKIDLKELESIYDFYEENYTALKEAFECIKLHFKNKTNLQDFLIKKVTFL</sequence>
<evidence type="ECO:0000256" key="1">
    <source>
        <dbReference type="ARBA" id="ARBA00022676"/>
    </source>
</evidence>
<feature type="coiled-coil region" evidence="8">
    <location>
        <begin position="260"/>
        <end position="287"/>
    </location>
</feature>
<comment type="similarity">
    <text evidence="4">Belongs to the glycosyltransferase 104 family.</text>
</comment>
<proteinExistence type="inferred from homology"/>
<evidence type="ECO:0000256" key="7">
    <source>
        <dbReference type="ARBA" id="ARBA00048472"/>
    </source>
</evidence>